<evidence type="ECO:0000313" key="4">
    <source>
        <dbReference type="Proteomes" id="UP000245119"/>
    </source>
</evidence>
<sequence>MTTLMPLLSVTGLVLLLLTAVPTSCNGLTPGSHLAPFSLGDVKDEDTSAPGVVIDNSVDVKAEGFVEKDKIADELTESALKDDVLQTLETTGLNADSHDGLPPLQSVERGSKVTSSRAARLRRNRGVLEAQGGQLTIRSRRLVDNSFPVTGRKKPPTPPLNASCQGQRAY</sequence>
<gene>
    <name evidence="3" type="ORF">C0Q70_18625</name>
</gene>
<dbReference type="Proteomes" id="UP000245119">
    <property type="component" value="Linkage Group LG12"/>
</dbReference>
<feature type="signal peptide" evidence="2">
    <location>
        <begin position="1"/>
        <end position="27"/>
    </location>
</feature>
<feature type="chain" id="PRO_5015545834" evidence="2">
    <location>
        <begin position="28"/>
        <end position="170"/>
    </location>
</feature>
<protein>
    <submittedName>
        <fullName evidence="3">Uncharacterized protein</fullName>
    </submittedName>
</protein>
<keyword evidence="4" id="KW-1185">Reference proteome</keyword>
<organism evidence="3 4">
    <name type="scientific">Pomacea canaliculata</name>
    <name type="common">Golden apple snail</name>
    <dbReference type="NCBI Taxonomy" id="400727"/>
    <lineage>
        <taxon>Eukaryota</taxon>
        <taxon>Metazoa</taxon>
        <taxon>Spiralia</taxon>
        <taxon>Lophotrochozoa</taxon>
        <taxon>Mollusca</taxon>
        <taxon>Gastropoda</taxon>
        <taxon>Caenogastropoda</taxon>
        <taxon>Architaenioglossa</taxon>
        <taxon>Ampullarioidea</taxon>
        <taxon>Ampullariidae</taxon>
        <taxon>Pomacea</taxon>
    </lineage>
</organism>
<feature type="region of interest" description="Disordered" evidence="1">
    <location>
        <begin position="93"/>
        <end position="116"/>
    </location>
</feature>
<keyword evidence="2" id="KW-0732">Signal</keyword>
<proteinExistence type="predicted"/>
<evidence type="ECO:0000313" key="3">
    <source>
        <dbReference type="EMBL" id="PVD20469.1"/>
    </source>
</evidence>
<evidence type="ECO:0000256" key="1">
    <source>
        <dbReference type="SAM" id="MobiDB-lite"/>
    </source>
</evidence>
<accession>A0A2T7NH19</accession>
<comment type="caution">
    <text evidence="3">The sequence shown here is derived from an EMBL/GenBank/DDBJ whole genome shotgun (WGS) entry which is preliminary data.</text>
</comment>
<feature type="region of interest" description="Disordered" evidence="1">
    <location>
        <begin position="146"/>
        <end position="170"/>
    </location>
</feature>
<dbReference type="AlphaFoldDB" id="A0A2T7NH19"/>
<dbReference type="EMBL" id="PZQS01000012">
    <property type="protein sequence ID" value="PVD20469.1"/>
    <property type="molecule type" value="Genomic_DNA"/>
</dbReference>
<feature type="compositionally biased region" description="Polar residues" evidence="1">
    <location>
        <begin position="160"/>
        <end position="170"/>
    </location>
</feature>
<reference evidence="3 4" key="1">
    <citation type="submission" date="2018-04" db="EMBL/GenBank/DDBJ databases">
        <title>The genome of golden apple snail Pomacea canaliculata provides insight into stress tolerance and invasive adaptation.</title>
        <authorList>
            <person name="Liu C."/>
            <person name="Liu B."/>
            <person name="Ren Y."/>
            <person name="Zhang Y."/>
            <person name="Wang H."/>
            <person name="Li S."/>
            <person name="Jiang F."/>
            <person name="Yin L."/>
            <person name="Zhang G."/>
            <person name="Qian W."/>
            <person name="Fan W."/>
        </authorList>
    </citation>
    <scope>NUCLEOTIDE SEQUENCE [LARGE SCALE GENOMIC DNA]</scope>
    <source>
        <strain evidence="3">SZHN2017</strain>
        <tissue evidence="3">Muscle</tissue>
    </source>
</reference>
<evidence type="ECO:0000256" key="2">
    <source>
        <dbReference type="SAM" id="SignalP"/>
    </source>
</evidence>
<name>A0A2T7NH19_POMCA</name>